<protein>
    <submittedName>
        <fullName evidence="2">Uncharacterized protein</fullName>
    </submittedName>
</protein>
<dbReference type="RefSeq" id="WP_353864606.1">
    <property type="nucleotide sequence ID" value="NZ_CP088295.1"/>
</dbReference>
<sequence length="88" mass="9957">MSTPANASTEQQLRARIAELEAELAEQAARTEAAVAAAQRRSYWTDQLQLDLDAIMRHPVLRFAVLIPLKVRGAGRRLRWYAERARQG</sequence>
<dbReference type="EMBL" id="CP088295">
    <property type="protein sequence ID" value="UUY04112.1"/>
    <property type="molecule type" value="Genomic_DNA"/>
</dbReference>
<evidence type="ECO:0000256" key="1">
    <source>
        <dbReference type="SAM" id="Coils"/>
    </source>
</evidence>
<name>A0ABY5PHP0_9ACTN</name>
<accession>A0ABY5PHP0</accession>
<evidence type="ECO:0000313" key="2">
    <source>
        <dbReference type="EMBL" id="UUY04112.1"/>
    </source>
</evidence>
<organism evidence="2 3">
    <name type="scientific">Svornostia abyssi</name>
    <dbReference type="NCBI Taxonomy" id="2898438"/>
    <lineage>
        <taxon>Bacteria</taxon>
        <taxon>Bacillati</taxon>
        <taxon>Actinomycetota</taxon>
        <taxon>Thermoleophilia</taxon>
        <taxon>Solirubrobacterales</taxon>
        <taxon>Baekduiaceae</taxon>
        <taxon>Svornostia</taxon>
    </lineage>
</organism>
<feature type="coiled-coil region" evidence="1">
    <location>
        <begin position="10"/>
        <end position="41"/>
    </location>
</feature>
<proteinExistence type="predicted"/>
<dbReference type="Proteomes" id="UP001058860">
    <property type="component" value="Chromosome"/>
</dbReference>
<keyword evidence="3" id="KW-1185">Reference proteome</keyword>
<keyword evidence="1" id="KW-0175">Coiled coil</keyword>
<gene>
    <name evidence="2" type="ORF">LRS13_00870</name>
</gene>
<reference evidence="3" key="1">
    <citation type="submission" date="2021-11" db="EMBL/GenBank/DDBJ databases">
        <title>Cultivation dependent microbiological survey of springs from the worlds oldest radium mine currently devoted to the extraction of radon-saturated water.</title>
        <authorList>
            <person name="Kapinusova G."/>
            <person name="Smrhova T."/>
            <person name="Strejcek M."/>
            <person name="Suman J."/>
            <person name="Jani K."/>
            <person name="Pajer P."/>
            <person name="Uhlik O."/>
        </authorList>
    </citation>
    <scope>NUCLEOTIDE SEQUENCE [LARGE SCALE GENOMIC DNA]</scope>
    <source>
        <strain evidence="3">J379</strain>
    </source>
</reference>
<evidence type="ECO:0000313" key="3">
    <source>
        <dbReference type="Proteomes" id="UP001058860"/>
    </source>
</evidence>